<dbReference type="EMBL" id="RRYP01008183">
    <property type="protein sequence ID" value="TNV79954.1"/>
    <property type="molecule type" value="Genomic_DNA"/>
</dbReference>
<accession>A0A8J8T2L0</accession>
<comment type="caution">
    <text evidence="1">The sequence shown here is derived from an EMBL/GenBank/DDBJ whole genome shotgun (WGS) entry which is preliminary data.</text>
</comment>
<reference evidence="1" key="1">
    <citation type="submission" date="2019-06" db="EMBL/GenBank/DDBJ databases">
        <authorList>
            <person name="Zheng W."/>
        </authorList>
    </citation>
    <scope>NUCLEOTIDE SEQUENCE</scope>
    <source>
        <strain evidence="1">QDHG01</strain>
    </source>
</reference>
<gene>
    <name evidence="1" type="ORF">FGO68_gene2183</name>
</gene>
<evidence type="ECO:0000313" key="1">
    <source>
        <dbReference type="EMBL" id="TNV79954.1"/>
    </source>
</evidence>
<name>A0A8J8T2L0_HALGN</name>
<keyword evidence="2" id="KW-1185">Reference proteome</keyword>
<evidence type="ECO:0000313" key="2">
    <source>
        <dbReference type="Proteomes" id="UP000785679"/>
    </source>
</evidence>
<dbReference type="Proteomes" id="UP000785679">
    <property type="component" value="Unassembled WGS sequence"/>
</dbReference>
<dbReference type="OrthoDB" id="10628004at2759"/>
<sequence length="240" mass="26760">MIGRKAGVKQSHWRATNTMRNSMSGAQQSFGNTGNIIQSPGGLHLNSPMNLQFAQQSPNKSPMMLHSSLLQQQQPPRDSVHIREDPFAQSQTESHQNVTSQQIDEIFAKLHSGKVFLRSDPSPANTKVTANARLINNNNRYGTFLKQGTEDYKVRVFENFKDMSRQMNKAYLRLMENKKFFKAGAGGAIPEDRQKSKDEDDRTLDQIGTIFKYIHGNQKVAAGVAGSARYGENTGSTNAQ</sequence>
<organism evidence="1 2">
    <name type="scientific">Halteria grandinella</name>
    <dbReference type="NCBI Taxonomy" id="5974"/>
    <lineage>
        <taxon>Eukaryota</taxon>
        <taxon>Sar</taxon>
        <taxon>Alveolata</taxon>
        <taxon>Ciliophora</taxon>
        <taxon>Intramacronucleata</taxon>
        <taxon>Spirotrichea</taxon>
        <taxon>Stichotrichia</taxon>
        <taxon>Sporadotrichida</taxon>
        <taxon>Halteriidae</taxon>
        <taxon>Halteria</taxon>
    </lineage>
</organism>
<proteinExistence type="predicted"/>
<protein>
    <submittedName>
        <fullName evidence="1">Uncharacterized protein</fullName>
    </submittedName>
</protein>
<dbReference type="AlphaFoldDB" id="A0A8J8T2L0"/>